<keyword evidence="3" id="KW-0732">Signal</keyword>
<keyword evidence="2" id="KW-1133">Transmembrane helix</keyword>
<sequence length="248" mass="27852">MVFPFLYFWWLYLHNGPVEAITSQDPDSRECDGDDEDFCGVVGQILLSYCIGILAITLFNRASIWILQKRGDEGLPSGKGTSNSEVRRDSVCMRHGSFDVQDFLSTFSNGKNKKHTCRSTDPALYSEVAAALAYFEMKQARLVSKLSQQTVCDSDSSAINSEDLDSEASSGKEGETEYIPTTASLRQRKIELLKQRNMGSHWIREQPCLRCKAKRTKKWLSQHFFNPMPSSHGKSGSLEENSSRGITT</sequence>
<name>A0A8T1SF50_CHESE</name>
<dbReference type="Pfam" id="PF15468">
    <property type="entry name" value="DUF4636"/>
    <property type="match status" value="1"/>
</dbReference>
<feature type="chain" id="PRO_5035737806" evidence="3">
    <location>
        <begin position="21"/>
        <end position="248"/>
    </location>
</feature>
<keyword evidence="2" id="KW-0812">Transmembrane</keyword>
<dbReference type="Proteomes" id="UP000765507">
    <property type="component" value="Unassembled WGS sequence"/>
</dbReference>
<keyword evidence="2" id="KW-0472">Membrane</keyword>
<organism evidence="4 5">
    <name type="scientific">Chelydra serpentina</name>
    <name type="common">Snapping turtle</name>
    <name type="synonym">Testudo serpentina</name>
    <dbReference type="NCBI Taxonomy" id="8475"/>
    <lineage>
        <taxon>Eukaryota</taxon>
        <taxon>Metazoa</taxon>
        <taxon>Chordata</taxon>
        <taxon>Craniata</taxon>
        <taxon>Vertebrata</taxon>
        <taxon>Euteleostomi</taxon>
        <taxon>Archelosauria</taxon>
        <taxon>Testudinata</taxon>
        <taxon>Testudines</taxon>
        <taxon>Cryptodira</taxon>
        <taxon>Durocryptodira</taxon>
        <taxon>Americhelydia</taxon>
        <taxon>Chelydroidea</taxon>
        <taxon>Chelydridae</taxon>
        <taxon>Chelydra</taxon>
    </lineage>
</organism>
<feature type="compositionally biased region" description="Polar residues" evidence="1">
    <location>
        <begin position="228"/>
        <end position="248"/>
    </location>
</feature>
<reference evidence="4 5" key="1">
    <citation type="journal article" date="2020" name="G3 (Bethesda)">
        <title>Draft Genome of the Common Snapping Turtle, Chelydra serpentina, a Model for Phenotypic Plasticity in Reptiles.</title>
        <authorList>
            <person name="Das D."/>
            <person name="Singh S.K."/>
            <person name="Bierstedt J."/>
            <person name="Erickson A."/>
            <person name="Galli G.L.J."/>
            <person name="Crossley D.A. 2nd"/>
            <person name="Rhen T."/>
        </authorList>
    </citation>
    <scope>NUCLEOTIDE SEQUENCE [LARGE SCALE GENOMIC DNA]</scope>
    <source>
        <strain evidence="4">KW</strain>
    </source>
</reference>
<evidence type="ECO:0000313" key="4">
    <source>
        <dbReference type="EMBL" id="KAG6927410.1"/>
    </source>
</evidence>
<accession>A0A8T1SF50</accession>
<dbReference type="InterPro" id="IPR027955">
    <property type="entry name" value="DUF4636"/>
</dbReference>
<dbReference type="PANTHER" id="PTHR31822:SF1">
    <property type="entry name" value="SERINE-RICH SINGLE-PASS MEMBRANE PROTEIN 1"/>
    <property type="match status" value="1"/>
</dbReference>
<feature type="transmembrane region" description="Helical" evidence="2">
    <location>
        <begin position="44"/>
        <end position="67"/>
    </location>
</feature>
<dbReference type="AlphaFoldDB" id="A0A8T1SF50"/>
<evidence type="ECO:0000256" key="3">
    <source>
        <dbReference type="SAM" id="SignalP"/>
    </source>
</evidence>
<dbReference type="OrthoDB" id="9367609at2759"/>
<evidence type="ECO:0000256" key="2">
    <source>
        <dbReference type="SAM" id="Phobius"/>
    </source>
</evidence>
<proteinExistence type="predicted"/>
<evidence type="ECO:0000313" key="5">
    <source>
        <dbReference type="Proteomes" id="UP000765507"/>
    </source>
</evidence>
<feature type="region of interest" description="Disordered" evidence="1">
    <location>
        <begin position="157"/>
        <end position="181"/>
    </location>
</feature>
<keyword evidence="5" id="KW-1185">Reference proteome</keyword>
<evidence type="ECO:0000256" key="1">
    <source>
        <dbReference type="SAM" id="MobiDB-lite"/>
    </source>
</evidence>
<gene>
    <name evidence="4" type="primary">SSMEM1</name>
    <name evidence="4" type="ORF">G0U57_009872</name>
</gene>
<dbReference type="EMBL" id="JAHGAV010000257">
    <property type="protein sequence ID" value="KAG6927410.1"/>
    <property type="molecule type" value="Genomic_DNA"/>
</dbReference>
<feature type="signal peptide" evidence="3">
    <location>
        <begin position="1"/>
        <end position="20"/>
    </location>
</feature>
<dbReference type="PANTHER" id="PTHR31822">
    <property type="entry name" value="SERINE-RICH SINGLE-PASS MEMBRANE PROTEIN 1"/>
    <property type="match status" value="1"/>
</dbReference>
<feature type="region of interest" description="Disordered" evidence="1">
    <location>
        <begin position="224"/>
        <end position="248"/>
    </location>
</feature>
<protein>
    <submittedName>
        <fullName evidence="4">Serine rich single-pass membrane protein 1</fullName>
    </submittedName>
</protein>
<comment type="caution">
    <text evidence="4">The sequence shown here is derived from an EMBL/GenBank/DDBJ whole genome shotgun (WGS) entry which is preliminary data.</text>
</comment>